<comment type="caution">
    <text evidence="1">The sequence shown here is derived from an EMBL/GenBank/DDBJ whole genome shotgun (WGS) entry which is preliminary data.</text>
</comment>
<dbReference type="AlphaFoldDB" id="A0A8X6NG77"/>
<gene>
    <name evidence="1" type="ORF">NPIL_196371</name>
</gene>
<dbReference type="EMBL" id="BMAW01009331">
    <property type="protein sequence ID" value="GFT13299.1"/>
    <property type="molecule type" value="Genomic_DNA"/>
</dbReference>
<name>A0A8X6NG77_NEPPI</name>
<keyword evidence="2" id="KW-1185">Reference proteome</keyword>
<reference evidence="1" key="1">
    <citation type="submission" date="2020-08" db="EMBL/GenBank/DDBJ databases">
        <title>Multicomponent nature underlies the extraordinary mechanical properties of spider dragline silk.</title>
        <authorList>
            <person name="Kono N."/>
            <person name="Nakamura H."/>
            <person name="Mori M."/>
            <person name="Yoshida Y."/>
            <person name="Ohtoshi R."/>
            <person name="Malay A.D."/>
            <person name="Moran D.A.P."/>
            <person name="Tomita M."/>
            <person name="Numata K."/>
            <person name="Arakawa K."/>
        </authorList>
    </citation>
    <scope>NUCLEOTIDE SEQUENCE</scope>
</reference>
<evidence type="ECO:0000313" key="2">
    <source>
        <dbReference type="Proteomes" id="UP000887013"/>
    </source>
</evidence>
<dbReference type="Proteomes" id="UP000887013">
    <property type="component" value="Unassembled WGS sequence"/>
</dbReference>
<evidence type="ECO:0000313" key="1">
    <source>
        <dbReference type="EMBL" id="GFT13299.1"/>
    </source>
</evidence>
<organism evidence="1 2">
    <name type="scientific">Nephila pilipes</name>
    <name type="common">Giant wood spider</name>
    <name type="synonym">Nephila maculata</name>
    <dbReference type="NCBI Taxonomy" id="299642"/>
    <lineage>
        <taxon>Eukaryota</taxon>
        <taxon>Metazoa</taxon>
        <taxon>Ecdysozoa</taxon>
        <taxon>Arthropoda</taxon>
        <taxon>Chelicerata</taxon>
        <taxon>Arachnida</taxon>
        <taxon>Araneae</taxon>
        <taxon>Araneomorphae</taxon>
        <taxon>Entelegynae</taxon>
        <taxon>Araneoidea</taxon>
        <taxon>Nephilidae</taxon>
        <taxon>Nephila</taxon>
    </lineage>
</organism>
<sequence>MRSHFLLKRRINLQSLSDDSHARARMRTSHRRGNSQKNLGTLLTKCYTTTLTFSQTVKCWRAKDHSFPETMPHPWRAVPWENQPIMKEKEAVTFAHLQSLTFFVFCPEL</sequence>
<accession>A0A8X6NG77</accession>
<proteinExistence type="predicted"/>
<protein>
    <submittedName>
        <fullName evidence="1">Uncharacterized protein</fullName>
    </submittedName>
</protein>